<dbReference type="InterPro" id="IPR039301">
    <property type="entry name" value="Sip5/DA2"/>
</dbReference>
<evidence type="ECO:0008006" key="5">
    <source>
        <dbReference type="Google" id="ProtNLM"/>
    </source>
</evidence>
<dbReference type="GO" id="GO:0005737">
    <property type="term" value="C:cytoplasm"/>
    <property type="evidence" value="ECO:0007669"/>
    <property type="project" value="TreeGrafter"/>
</dbReference>
<name>A0A1Q3A7U0_ZYGRO</name>
<comment type="similarity">
    <text evidence="1">Belongs to the SIP5 family.</text>
</comment>
<gene>
    <name evidence="3" type="ORF">ZYGR_0AF02700</name>
</gene>
<feature type="region of interest" description="Disordered" evidence="2">
    <location>
        <begin position="407"/>
        <end position="437"/>
    </location>
</feature>
<feature type="region of interest" description="Disordered" evidence="2">
    <location>
        <begin position="16"/>
        <end position="55"/>
    </location>
</feature>
<reference evidence="3 4" key="1">
    <citation type="submission" date="2016-08" db="EMBL/GenBank/DDBJ databases">
        <title>Draft genome sequence of allopolyploid Zygosaccharomyces rouxii.</title>
        <authorList>
            <person name="Watanabe J."/>
            <person name="Uehara K."/>
            <person name="Mogi Y."/>
            <person name="Tsukioka Y."/>
        </authorList>
    </citation>
    <scope>NUCLEOTIDE SEQUENCE [LARGE SCALE GENOMIC DNA]</scope>
    <source>
        <strain evidence="3 4">NBRC 110957</strain>
    </source>
</reference>
<dbReference type="AlphaFoldDB" id="A0A1Q3A7U0"/>
<feature type="compositionally biased region" description="Polar residues" evidence="2">
    <location>
        <begin position="425"/>
        <end position="437"/>
    </location>
</feature>
<sequence>MGNTLTKFDDNENAFKGRSASIGSGSTRPTHAAERRRGVSMAMSGNTRSRANSTGSQLMYKKKTTRERDLIKESFAKQLVVRYDESVDGGYLAPHGCYTFEKLDYDPSLVRSLITARKLAPFYIPLQDFDESWTRDELIKIVDGLPLHAAVNENPEEFEDIPIGNLKKQNIDELVDKSLSKKEQRKQRSKIFKARLHRKRILWQEQENEAFLEQKLESKREPNPSKRNLALPSADLNHTIYKRGIECPICFLYYPEPLNYSRCCLQPICTECFVQIKRGVPHFPHEEVDPTKPVTSDDEKDPNLLISEPASCAYCATPNFGITYQPPTNRKTGIGGIAPGSYKAPRDDEEVSVSNRSGSEEGPRTPSKSPEDPEVVTSDMIRPDWKAKLDKERLRLARRSANATAIHVSNQLVDPDHPSRRDSNADSGATFANTRSSRLVTNPMVELENQMVEQAIRLSLVDEEERKSSQRHR</sequence>
<proteinExistence type="inferred from homology"/>
<organism evidence="3 4">
    <name type="scientific">Zygosaccharomyces rouxii</name>
    <dbReference type="NCBI Taxonomy" id="4956"/>
    <lineage>
        <taxon>Eukaryota</taxon>
        <taxon>Fungi</taxon>
        <taxon>Dikarya</taxon>
        <taxon>Ascomycota</taxon>
        <taxon>Saccharomycotina</taxon>
        <taxon>Saccharomycetes</taxon>
        <taxon>Saccharomycetales</taxon>
        <taxon>Saccharomycetaceae</taxon>
        <taxon>Zygosaccharomyces</taxon>
    </lineage>
</organism>
<feature type="region of interest" description="Disordered" evidence="2">
    <location>
        <begin position="325"/>
        <end position="382"/>
    </location>
</feature>
<dbReference type="PANTHER" id="PTHR31315">
    <property type="entry name" value="PROTEIN SIP5"/>
    <property type="match status" value="1"/>
</dbReference>
<evidence type="ECO:0000313" key="3">
    <source>
        <dbReference type="EMBL" id="GAV51799.1"/>
    </source>
</evidence>
<accession>A0A1Q3A7U0</accession>
<dbReference type="PANTHER" id="PTHR31315:SF1">
    <property type="entry name" value="PROTEIN SIP5"/>
    <property type="match status" value="1"/>
</dbReference>
<feature type="compositionally biased region" description="Basic and acidic residues" evidence="2">
    <location>
        <begin position="414"/>
        <end position="424"/>
    </location>
</feature>
<comment type="caution">
    <text evidence="3">The sequence shown here is derived from an EMBL/GenBank/DDBJ whole genome shotgun (WGS) entry which is preliminary data.</text>
</comment>
<evidence type="ECO:0000256" key="1">
    <source>
        <dbReference type="ARBA" id="ARBA00010402"/>
    </source>
</evidence>
<dbReference type="Proteomes" id="UP000187013">
    <property type="component" value="Unassembled WGS sequence"/>
</dbReference>
<evidence type="ECO:0000256" key="2">
    <source>
        <dbReference type="SAM" id="MobiDB-lite"/>
    </source>
</evidence>
<protein>
    <recommendedName>
        <fullName evidence="5">Protein SIP5</fullName>
    </recommendedName>
</protein>
<dbReference type="CDD" id="cd24139">
    <property type="entry name" value="SIP5-like"/>
    <property type="match status" value="1"/>
</dbReference>
<feature type="compositionally biased region" description="Polar residues" evidence="2">
    <location>
        <begin position="43"/>
        <end position="55"/>
    </location>
</feature>
<evidence type="ECO:0000313" key="4">
    <source>
        <dbReference type="Proteomes" id="UP000187013"/>
    </source>
</evidence>
<dbReference type="OrthoDB" id="21471at2759"/>
<dbReference type="EMBL" id="BDGX01000032">
    <property type="protein sequence ID" value="GAV51799.1"/>
    <property type="molecule type" value="Genomic_DNA"/>
</dbReference>